<reference evidence="3 4" key="1">
    <citation type="submission" date="2019-11" db="EMBL/GenBank/DDBJ databases">
        <authorList>
            <person name="Li X.-J."/>
            <person name="Feng X.-M."/>
        </authorList>
    </citation>
    <scope>NUCLEOTIDE SEQUENCE [LARGE SCALE GENOMIC DNA]</scope>
    <source>
        <strain evidence="3 4">XMNu-373</strain>
    </source>
</reference>
<dbReference type="Gene3D" id="3.40.50.12780">
    <property type="entry name" value="N-terminal domain of ligase-like"/>
    <property type="match status" value="1"/>
</dbReference>
<dbReference type="Proteomes" id="UP000460435">
    <property type="component" value="Unassembled WGS sequence"/>
</dbReference>
<dbReference type="InterPro" id="IPR000873">
    <property type="entry name" value="AMP-dep_synth/lig_dom"/>
</dbReference>
<gene>
    <name evidence="3" type="ORF">F7O44_05195</name>
</gene>
<feature type="domain" description="AMP-binding enzyme C-terminal" evidence="2">
    <location>
        <begin position="442"/>
        <end position="517"/>
    </location>
</feature>
<dbReference type="RefSeq" id="WP_162449045.1">
    <property type="nucleotide sequence ID" value="NZ_WLZY01000001.1"/>
</dbReference>
<proteinExistence type="predicted"/>
<dbReference type="InterPro" id="IPR042099">
    <property type="entry name" value="ANL_N_sf"/>
</dbReference>
<dbReference type="Pfam" id="PF13193">
    <property type="entry name" value="AMP-binding_C"/>
    <property type="match status" value="1"/>
</dbReference>
<dbReference type="InterPro" id="IPR050237">
    <property type="entry name" value="ATP-dep_AMP-bd_enzyme"/>
</dbReference>
<dbReference type="SUPFAM" id="SSF56801">
    <property type="entry name" value="Acetyl-CoA synthetase-like"/>
    <property type="match status" value="1"/>
</dbReference>
<comment type="caution">
    <text evidence="3">The sequence shown here is derived from an EMBL/GenBank/DDBJ whole genome shotgun (WGS) entry which is preliminary data.</text>
</comment>
<evidence type="ECO:0000259" key="2">
    <source>
        <dbReference type="Pfam" id="PF13193"/>
    </source>
</evidence>
<evidence type="ECO:0000259" key="1">
    <source>
        <dbReference type="Pfam" id="PF00501"/>
    </source>
</evidence>
<dbReference type="Pfam" id="PF00501">
    <property type="entry name" value="AMP-binding"/>
    <property type="match status" value="1"/>
</dbReference>
<dbReference type="PANTHER" id="PTHR43767">
    <property type="entry name" value="LONG-CHAIN-FATTY-ACID--COA LIGASE"/>
    <property type="match status" value="1"/>
</dbReference>
<name>A0A7K3LZL1_9ACTN</name>
<dbReference type="PANTHER" id="PTHR43767:SF1">
    <property type="entry name" value="NONRIBOSOMAL PEPTIDE SYNTHASE PES1 (EUROFUNG)-RELATED"/>
    <property type="match status" value="1"/>
</dbReference>
<sequence>MRLGRHTDVWQGITQAAPDRPAVVSRSRRLTYGEFTEEAAALARHLERCGIRPGDSVVLYTYNRPEFLVALYACLAIGAAPVPLNFRYRATELGDLLLDCGARMLVYPASLGAVVAEASARLDPPPALVELDDSAARAVPAAVQYDDAIAEPGRLPAAPPPGGELRLYTGGTTGMPKAVLWDADHLLEGHLFSTYTLVGIDTPHTVEGAVAIAVDPATPRVASLPLAPFIHGTALFTSLNTLVLGGTVIIHASPRLDVQEVLRLIHDEGATRLVVAGEAVALPLVTAAEESGIGLGQVRSVLSSGMWMTDETKRRLHTLGELTIADLLAATEGGPFATAISSGVDDLPARLRLMPDAAVIDERGVEVQDDVGALGRLAYRGAAAKGYLRDEAKTRETFRGIGDHRYVVPGDWARVLGDGYIELLGRGSAVVNTGGEKVYPAEVEQALMEHPDVHDAVVFGTPDRRFGEAVTAVIVPAPGASIDPQEIADHLDLRLAGYKKPRHVLFRDSLARSPHGKLELARLKREATAELAEAAQ</sequence>
<feature type="domain" description="AMP-dependent synthetase/ligase" evidence="1">
    <location>
        <begin position="16"/>
        <end position="388"/>
    </location>
</feature>
<organism evidence="3 4">
    <name type="scientific">Phytoactinopolyspora mesophila</name>
    <dbReference type="NCBI Taxonomy" id="2650750"/>
    <lineage>
        <taxon>Bacteria</taxon>
        <taxon>Bacillati</taxon>
        <taxon>Actinomycetota</taxon>
        <taxon>Actinomycetes</taxon>
        <taxon>Jiangellales</taxon>
        <taxon>Jiangellaceae</taxon>
        <taxon>Phytoactinopolyspora</taxon>
    </lineage>
</organism>
<protein>
    <submittedName>
        <fullName evidence="3">AMP-binding protein</fullName>
    </submittedName>
</protein>
<dbReference type="EMBL" id="WLZY01000001">
    <property type="protein sequence ID" value="NDL56465.1"/>
    <property type="molecule type" value="Genomic_DNA"/>
</dbReference>
<keyword evidence="4" id="KW-1185">Reference proteome</keyword>
<dbReference type="Gene3D" id="3.30.300.30">
    <property type="match status" value="1"/>
</dbReference>
<evidence type="ECO:0000313" key="4">
    <source>
        <dbReference type="Proteomes" id="UP000460435"/>
    </source>
</evidence>
<dbReference type="InterPro" id="IPR045851">
    <property type="entry name" value="AMP-bd_C_sf"/>
</dbReference>
<evidence type="ECO:0000313" key="3">
    <source>
        <dbReference type="EMBL" id="NDL56465.1"/>
    </source>
</evidence>
<dbReference type="InterPro" id="IPR025110">
    <property type="entry name" value="AMP-bd_C"/>
</dbReference>
<accession>A0A7K3LZL1</accession>
<dbReference type="AlphaFoldDB" id="A0A7K3LZL1"/>
<dbReference type="GO" id="GO:0016878">
    <property type="term" value="F:acid-thiol ligase activity"/>
    <property type="evidence" value="ECO:0007669"/>
    <property type="project" value="UniProtKB-ARBA"/>
</dbReference>